<protein>
    <submittedName>
        <fullName evidence="4">Uncharacterized protein</fullName>
    </submittedName>
</protein>
<feature type="transmembrane region" description="Helical" evidence="2">
    <location>
        <begin position="413"/>
        <end position="432"/>
    </location>
</feature>
<sequence length="565" mass="58902">MTRTRRGARTAVCLLAALALALGTAASASAATPTPTPAPAETPAPGTQIVYAGHAALTDISPDGRTEPGEGQDVTLTISCTADDACAISGWPLSLPGDAFPYTGPSGTWDFPLEGTWCGPDGRRPRTMTLVSATGSELVGTVDSPVSGWMDCDGTNTNFWGLHYEMTLAYVSGNVCVIEATICPPEPEVEAEPVAAADEPVTAAPVPRTATSPTVLSALLTPAETLSVQQCALAALLAVILALLMGFPTHLIGKVSDELGARLGTWWRRVRPPRATGEAADADAEAQPATIRATDRFRGWLPAALGVLAAALITSFVDPAFGFDAASLRQFGSIAIGFALDVVVGWFVLIWVVGRLHPQATAAFEFRPLTLLVVVATVVFTRLTGFQPGIVFGLVAGVAFGTAIATSAAKARLTLITLGWGLGLALLAWVGYTLLQDAGDDLGTVFLRETLASLTAAGVSALPIALLPVRGLTGSSLFAWNRIVWGGVYAAGLLAFFLVLMPMPTSWAEVPFALWTWVGMYAAYAAVALGLWVLVTRPWRRDGQRAASPPTEETAASSRSTTSDA</sequence>
<evidence type="ECO:0000313" key="4">
    <source>
        <dbReference type="EMBL" id="AYF98911.1"/>
    </source>
</evidence>
<feature type="region of interest" description="Disordered" evidence="1">
    <location>
        <begin position="543"/>
        <end position="565"/>
    </location>
</feature>
<dbReference type="Proteomes" id="UP000278886">
    <property type="component" value="Chromosome"/>
</dbReference>
<name>A0A387BAH9_9MICO</name>
<proteinExistence type="predicted"/>
<evidence type="ECO:0000313" key="5">
    <source>
        <dbReference type="Proteomes" id="UP000278886"/>
    </source>
</evidence>
<dbReference type="AlphaFoldDB" id="A0A387BAH9"/>
<accession>A0A387BAH9</accession>
<feature type="transmembrane region" description="Helical" evidence="2">
    <location>
        <begin position="483"/>
        <end position="502"/>
    </location>
</feature>
<feature type="transmembrane region" description="Helical" evidence="2">
    <location>
        <begin position="366"/>
        <end position="383"/>
    </location>
</feature>
<keyword evidence="2" id="KW-1133">Transmembrane helix</keyword>
<keyword evidence="2" id="KW-0812">Transmembrane</keyword>
<gene>
    <name evidence="4" type="ORF">D7I47_12030</name>
</gene>
<feature type="transmembrane region" description="Helical" evidence="2">
    <location>
        <begin position="452"/>
        <end position="471"/>
    </location>
</feature>
<reference evidence="5" key="1">
    <citation type="submission" date="2018-09" db="EMBL/GenBank/DDBJ databases">
        <title>Genome sequencing of strain 2DFWR-13.</title>
        <authorList>
            <person name="Heo J."/>
            <person name="Kim S.-J."/>
            <person name="Kwon S.-W."/>
        </authorList>
    </citation>
    <scope>NUCLEOTIDE SEQUENCE [LARGE SCALE GENOMIC DNA]</scope>
    <source>
        <strain evidence="5">2DFWR-13</strain>
    </source>
</reference>
<feature type="transmembrane region" description="Helical" evidence="2">
    <location>
        <begin position="389"/>
        <end position="406"/>
    </location>
</feature>
<keyword evidence="2" id="KW-0472">Membrane</keyword>
<dbReference type="KEGG" id="lyd:D7I47_12030"/>
<organism evidence="4 5">
    <name type="scientific">Protaetiibacter intestinalis</name>
    <dbReference type="NCBI Taxonomy" id="2419774"/>
    <lineage>
        <taxon>Bacteria</taxon>
        <taxon>Bacillati</taxon>
        <taxon>Actinomycetota</taxon>
        <taxon>Actinomycetes</taxon>
        <taxon>Micrococcales</taxon>
        <taxon>Microbacteriaceae</taxon>
        <taxon>Protaetiibacter</taxon>
    </lineage>
</organism>
<dbReference type="RefSeq" id="WP_120763280.1">
    <property type="nucleotide sequence ID" value="NZ_CP032630.1"/>
</dbReference>
<keyword evidence="5" id="KW-1185">Reference proteome</keyword>
<feature type="compositionally biased region" description="Low complexity" evidence="1">
    <location>
        <begin position="551"/>
        <end position="565"/>
    </location>
</feature>
<feature type="transmembrane region" description="Helical" evidence="2">
    <location>
        <begin position="300"/>
        <end position="321"/>
    </location>
</feature>
<evidence type="ECO:0000256" key="1">
    <source>
        <dbReference type="SAM" id="MobiDB-lite"/>
    </source>
</evidence>
<evidence type="ECO:0000256" key="2">
    <source>
        <dbReference type="SAM" id="Phobius"/>
    </source>
</evidence>
<dbReference type="EMBL" id="CP032630">
    <property type="protein sequence ID" value="AYF98911.1"/>
    <property type="molecule type" value="Genomic_DNA"/>
</dbReference>
<feature type="signal peptide" evidence="3">
    <location>
        <begin position="1"/>
        <end position="30"/>
    </location>
</feature>
<evidence type="ECO:0000256" key="3">
    <source>
        <dbReference type="SAM" id="SignalP"/>
    </source>
</evidence>
<keyword evidence="3" id="KW-0732">Signal</keyword>
<dbReference type="OrthoDB" id="5105160at2"/>
<feature type="transmembrane region" description="Helical" evidence="2">
    <location>
        <begin position="232"/>
        <end position="253"/>
    </location>
</feature>
<feature type="transmembrane region" description="Helical" evidence="2">
    <location>
        <begin position="514"/>
        <end position="535"/>
    </location>
</feature>
<feature type="transmembrane region" description="Helical" evidence="2">
    <location>
        <begin position="333"/>
        <end position="354"/>
    </location>
</feature>
<feature type="chain" id="PRO_5017434794" evidence="3">
    <location>
        <begin position="31"/>
        <end position="565"/>
    </location>
</feature>